<dbReference type="Proteomes" id="UP001207468">
    <property type="component" value="Unassembled WGS sequence"/>
</dbReference>
<comment type="caution">
    <text evidence="1">The sequence shown here is derived from an EMBL/GenBank/DDBJ whole genome shotgun (WGS) entry which is preliminary data.</text>
</comment>
<reference evidence="1" key="1">
    <citation type="submission" date="2021-03" db="EMBL/GenBank/DDBJ databases">
        <title>Evolutionary priming and transition to the ectomycorrhizal habit in an iconic lineage of mushroom-forming fungi: is preadaptation a requirement?</title>
        <authorList>
            <consortium name="DOE Joint Genome Institute"/>
            <person name="Looney B.P."/>
            <person name="Miyauchi S."/>
            <person name="Morin E."/>
            <person name="Drula E."/>
            <person name="Courty P.E."/>
            <person name="Chicoki N."/>
            <person name="Fauchery L."/>
            <person name="Kohler A."/>
            <person name="Kuo A."/>
            <person name="LaButti K."/>
            <person name="Pangilinan J."/>
            <person name="Lipzen A."/>
            <person name="Riley R."/>
            <person name="Andreopoulos W."/>
            <person name="He G."/>
            <person name="Johnson J."/>
            <person name="Barry K.W."/>
            <person name="Grigoriev I.V."/>
            <person name="Nagy L."/>
            <person name="Hibbett D."/>
            <person name="Henrissat B."/>
            <person name="Matheny P.B."/>
            <person name="Labbe J."/>
            <person name="Martin A.F."/>
        </authorList>
    </citation>
    <scope>NUCLEOTIDE SEQUENCE</scope>
    <source>
        <strain evidence="1">BPL698</strain>
    </source>
</reference>
<accession>A0ACC0UGJ2</accession>
<evidence type="ECO:0000313" key="1">
    <source>
        <dbReference type="EMBL" id="KAI9510860.1"/>
    </source>
</evidence>
<proteinExistence type="predicted"/>
<keyword evidence="2" id="KW-1185">Reference proteome</keyword>
<dbReference type="EMBL" id="JAGFNK010000032">
    <property type="protein sequence ID" value="KAI9510860.1"/>
    <property type="molecule type" value="Genomic_DNA"/>
</dbReference>
<gene>
    <name evidence="1" type="ORF">F5148DRAFT_1274550</name>
</gene>
<name>A0ACC0UGJ2_9AGAM</name>
<sequence length="260" mass="27615">MVPTKQRAAIYTESGVAFALADVPKPGPGQILVKVVAAVQNPVGSIPRGGRQNAADGWSFEEAAQLGIAALTGLQMPHQSLGLPSPNEPESESGPRRDILNWGGASSVGQYANFDLVRGLGADEVFDYRDENVVEKIRVATGNALKSAIDAVSEGKMMQRVPAVIGDKGGRLAIPNIPYENTRPDVTASFSLAWNLLKLESKGKWYADLLTKILATTNVKPNALLIQPNGLAGVKDGLQYIAEGKVSGQKITYRIADAPE</sequence>
<protein>
    <submittedName>
        <fullName evidence="1">Dehydrogenase</fullName>
    </submittedName>
</protein>
<organism evidence="1 2">
    <name type="scientific">Russula earlei</name>
    <dbReference type="NCBI Taxonomy" id="71964"/>
    <lineage>
        <taxon>Eukaryota</taxon>
        <taxon>Fungi</taxon>
        <taxon>Dikarya</taxon>
        <taxon>Basidiomycota</taxon>
        <taxon>Agaricomycotina</taxon>
        <taxon>Agaricomycetes</taxon>
        <taxon>Russulales</taxon>
        <taxon>Russulaceae</taxon>
        <taxon>Russula</taxon>
    </lineage>
</organism>
<evidence type="ECO:0000313" key="2">
    <source>
        <dbReference type="Proteomes" id="UP001207468"/>
    </source>
</evidence>